<reference evidence="1 2" key="1">
    <citation type="submission" date="2022-03" db="EMBL/GenBank/DDBJ databases">
        <authorList>
            <person name="Macdonald S."/>
            <person name="Ahmed S."/>
            <person name="Newling K."/>
        </authorList>
    </citation>
    <scope>NUCLEOTIDE SEQUENCE [LARGE SCALE GENOMIC DNA]</scope>
</reference>
<keyword evidence="2" id="KW-1185">Reference proteome</keyword>
<dbReference type="Proteomes" id="UP001642260">
    <property type="component" value="Unassembled WGS sequence"/>
</dbReference>
<sequence>MVDIATKKIPGCSLILVSGGAHEFVCGEKSHLQSEEIYMKLKELAQESTFAGYFPSELLFEAG</sequence>
<organism evidence="1 2">
    <name type="scientific">Eruca vesicaria subsp. sativa</name>
    <name type="common">Garden rocket</name>
    <name type="synonym">Eruca sativa</name>
    <dbReference type="NCBI Taxonomy" id="29727"/>
    <lineage>
        <taxon>Eukaryota</taxon>
        <taxon>Viridiplantae</taxon>
        <taxon>Streptophyta</taxon>
        <taxon>Embryophyta</taxon>
        <taxon>Tracheophyta</taxon>
        <taxon>Spermatophyta</taxon>
        <taxon>Magnoliopsida</taxon>
        <taxon>eudicotyledons</taxon>
        <taxon>Gunneridae</taxon>
        <taxon>Pentapetalae</taxon>
        <taxon>rosids</taxon>
        <taxon>malvids</taxon>
        <taxon>Brassicales</taxon>
        <taxon>Brassicaceae</taxon>
        <taxon>Brassiceae</taxon>
        <taxon>Eruca</taxon>
    </lineage>
</organism>
<accession>A0ABC8KAU3</accession>
<proteinExistence type="predicted"/>
<name>A0ABC8KAU3_ERUVS</name>
<dbReference type="EMBL" id="CAKOAT010186266">
    <property type="protein sequence ID" value="CAH8353939.1"/>
    <property type="molecule type" value="Genomic_DNA"/>
</dbReference>
<evidence type="ECO:0000313" key="1">
    <source>
        <dbReference type="EMBL" id="CAH8353939.1"/>
    </source>
</evidence>
<protein>
    <submittedName>
        <fullName evidence="1">Uncharacterized protein</fullName>
    </submittedName>
</protein>
<dbReference type="AlphaFoldDB" id="A0ABC8KAU3"/>
<comment type="caution">
    <text evidence="1">The sequence shown here is derived from an EMBL/GenBank/DDBJ whole genome shotgun (WGS) entry which is preliminary data.</text>
</comment>
<evidence type="ECO:0000313" key="2">
    <source>
        <dbReference type="Proteomes" id="UP001642260"/>
    </source>
</evidence>
<gene>
    <name evidence="1" type="ORF">ERUC_LOCUS19694</name>
</gene>